<protein>
    <submittedName>
        <fullName evidence="1">Uncharacterized protein</fullName>
    </submittedName>
</protein>
<dbReference type="EMBL" id="GBXM01087969">
    <property type="protein sequence ID" value="JAH20608.1"/>
    <property type="molecule type" value="Transcribed_RNA"/>
</dbReference>
<evidence type="ECO:0000313" key="1">
    <source>
        <dbReference type="EMBL" id="JAH20608.1"/>
    </source>
</evidence>
<dbReference type="AlphaFoldDB" id="A0A0E9QWW4"/>
<sequence length="60" mass="7100">MRLNYIRKMFFKIQETSLWRCGLSQARTPKTHSEILPNFIFVASRSINLLNRAQKTTNKT</sequence>
<accession>A0A0E9QWW4</accession>
<proteinExistence type="predicted"/>
<reference evidence="1" key="1">
    <citation type="submission" date="2014-11" db="EMBL/GenBank/DDBJ databases">
        <authorList>
            <person name="Amaro Gonzalez C."/>
        </authorList>
    </citation>
    <scope>NUCLEOTIDE SEQUENCE</scope>
</reference>
<name>A0A0E9QWW4_ANGAN</name>
<reference evidence="1" key="2">
    <citation type="journal article" date="2015" name="Fish Shellfish Immunol.">
        <title>Early steps in the European eel (Anguilla anguilla)-Vibrio vulnificus interaction in the gills: Role of the RtxA13 toxin.</title>
        <authorList>
            <person name="Callol A."/>
            <person name="Pajuelo D."/>
            <person name="Ebbesson L."/>
            <person name="Teles M."/>
            <person name="MacKenzie S."/>
            <person name="Amaro C."/>
        </authorList>
    </citation>
    <scope>NUCLEOTIDE SEQUENCE</scope>
</reference>
<organism evidence="1">
    <name type="scientific">Anguilla anguilla</name>
    <name type="common">European freshwater eel</name>
    <name type="synonym">Muraena anguilla</name>
    <dbReference type="NCBI Taxonomy" id="7936"/>
    <lineage>
        <taxon>Eukaryota</taxon>
        <taxon>Metazoa</taxon>
        <taxon>Chordata</taxon>
        <taxon>Craniata</taxon>
        <taxon>Vertebrata</taxon>
        <taxon>Euteleostomi</taxon>
        <taxon>Actinopterygii</taxon>
        <taxon>Neopterygii</taxon>
        <taxon>Teleostei</taxon>
        <taxon>Anguilliformes</taxon>
        <taxon>Anguillidae</taxon>
        <taxon>Anguilla</taxon>
    </lineage>
</organism>